<protein>
    <recommendedName>
        <fullName evidence="4">Sulfotransferase domain-containing protein</fullName>
    </recommendedName>
</protein>
<dbReference type="Gene3D" id="3.40.50.300">
    <property type="entry name" value="P-loop containing nucleotide triphosphate hydrolases"/>
    <property type="match status" value="1"/>
</dbReference>
<evidence type="ECO:0000313" key="2">
    <source>
        <dbReference type="EMBL" id="SIO11827.1"/>
    </source>
</evidence>
<evidence type="ECO:0000256" key="1">
    <source>
        <dbReference type="SAM" id="MobiDB-lite"/>
    </source>
</evidence>
<proteinExistence type="predicted"/>
<dbReference type="SUPFAM" id="SSF52540">
    <property type="entry name" value="P-loop containing nucleoside triphosphate hydrolases"/>
    <property type="match status" value="1"/>
</dbReference>
<feature type="region of interest" description="Disordered" evidence="1">
    <location>
        <begin position="192"/>
        <end position="227"/>
    </location>
</feature>
<evidence type="ECO:0008006" key="4">
    <source>
        <dbReference type="Google" id="ProtNLM"/>
    </source>
</evidence>
<dbReference type="EMBL" id="FSRL01000001">
    <property type="protein sequence ID" value="SIO11827.1"/>
    <property type="molecule type" value="Genomic_DNA"/>
</dbReference>
<feature type="compositionally biased region" description="Low complexity" evidence="1">
    <location>
        <begin position="210"/>
        <end position="220"/>
    </location>
</feature>
<gene>
    <name evidence="2" type="ORF">SAMN05444002_2844</name>
</gene>
<keyword evidence="3" id="KW-1185">Reference proteome</keyword>
<feature type="compositionally biased region" description="Basic and acidic residues" evidence="1">
    <location>
        <begin position="192"/>
        <end position="204"/>
    </location>
</feature>
<dbReference type="RefSeq" id="WP_074256814.1">
    <property type="nucleotide sequence ID" value="NZ_FSRL01000001.1"/>
</dbReference>
<sequence length="252" mass="27869">MTTTRGTGPNTWRPTRLLRRRLSLHPSLYVPLRRFTRPGTVVTAETDLVIEGFPRSGNTWMEALAHHCATRPLRLAHHSHAAAHVRHAHALGVPTVVLFRDPDSAVRSYLTLYANNLDVRDAFRDYITFYNAIRPLCGKAIALVSFTTVTERPAEVIERLARQHGLPVDPARIASGDDRAAVFARMDEKAARLKRDGGRSDSHPGHGPRGAEAVRAAAARALDRPEVQALRQKARTLHDAMTAQVRHSEGSA</sequence>
<organism evidence="2 3">
    <name type="scientific">Vannielia litorea</name>
    <dbReference type="NCBI Taxonomy" id="1217970"/>
    <lineage>
        <taxon>Bacteria</taxon>
        <taxon>Pseudomonadati</taxon>
        <taxon>Pseudomonadota</taxon>
        <taxon>Alphaproteobacteria</taxon>
        <taxon>Rhodobacterales</taxon>
        <taxon>Paracoccaceae</taxon>
        <taxon>Vannielia</taxon>
    </lineage>
</organism>
<evidence type="ECO:0000313" key="3">
    <source>
        <dbReference type="Proteomes" id="UP000184932"/>
    </source>
</evidence>
<dbReference type="InterPro" id="IPR027417">
    <property type="entry name" value="P-loop_NTPase"/>
</dbReference>
<accession>A0A1N6GWL7</accession>
<name>A0A1N6GWL7_9RHOB</name>
<dbReference type="AlphaFoldDB" id="A0A1N6GWL7"/>
<reference evidence="3" key="1">
    <citation type="submission" date="2016-11" db="EMBL/GenBank/DDBJ databases">
        <authorList>
            <person name="Varghese N."/>
            <person name="Submissions S."/>
        </authorList>
    </citation>
    <scope>NUCLEOTIDE SEQUENCE [LARGE SCALE GENOMIC DNA]</scope>
    <source>
        <strain evidence="3">DSM 29440</strain>
    </source>
</reference>
<dbReference type="Proteomes" id="UP000184932">
    <property type="component" value="Unassembled WGS sequence"/>
</dbReference>
<dbReference type="STRING" id="1217970.SAMN05444002_2844"/>
<dbReference type="OrthoDB" id="287064at2"/>